<feature type="region of interest" description="Disordered" evidence="1">
    <location>
        <begin position="72"/>
        <end position="92"/>
    </location>
</feature>
<dbReference type="Gene3D" id="1.10.490.10">
    <property type="entry name" value="Globins"/>
    <property type="match status" value="1"/>
</dbReference>
<dbReference type="SUPFAM" id="SSF46458">
    <property type="entry name" value="Globin-like"/>
    <property type="match status" value="1"/>
</dbReference>
<evidence type="ECO:0000313" key="3">
    <source>
        <dbReference type="WBParaSite" id="nRc.2.0.1.t17381-RA"/>
    </source>
</evidence>
<protein>
    <submittedName>
        <fullName evidence="3">Uncharacterized protein</fullName>
    </submittedName>
</protein>
<keyword evidence="2" id="KW-1185">Reference proteome</keyword>
<sequence>MEKLWNWNPLQYGFNLVKNRRNSSTEATSQMYDINSNGVKDCNEHRCNISELYSSNKSPFRKKQTSLCLPLNNNEHKDQNLDQGAGQSDDGTTKLTEFQRKAVRDAWHSASIKRGHAGLWIFQRLFTLYPELKVIFRVDDNIPIDQLFKDETLIG</sequence>
<dbReference type="InterPro" id="IPR009050">
    <property type="entry name" value="Globin-like_sf"/>
</dbReference>
<dbReference type="GO" id="GO:0019825">
    <property type="term" value="F:oxygen binding"/>
    <property type="evidence" value="ECO:0007669"/>
    <property type="project" value="InterPro"/>
</dbReference>
<evidence type="ECO:0000313" key="2">
    <source>
        <dbReference type="Proteomes" id="UP000887565"/>
    </source>
</evidence>
<accession>A0A915IU59</accession>
<organism evidence="2 3">
    <name type="scientific">Romanomermis culicivorax</name>
    <name type="common">Nematode worm</name>
    <dbReference type="NCBI Taxonomy" id="13658"/>
    <lineage>
        <taxon>Eukaryota</taxon>
        <taxon>Metazoa</taxon>
        <taxon>Ecdysozoa</taxon>
        <taxon>Nematoda</taxon>
        <taxon>Enoplea</taxon>
        <taxon>Dorylaimia</taxon>
        <taxon>Mermithida</taxon>
        <taxon>Mermithoidea</taxon>
        <taxon>Mermithidae</taxon>
        <taxon>Romanomermis</taxon>
    </lineage>
</organism>
<dbReference type="Proteomes" id="UP000887565">
    <property type="component" value="Unplaced"/>
</dbReference>
<dbReference type="AlphaFoldDB" id="A0A915IU59"/>
<feature type="compositionally biased region" description="Polar residues" evidence="1">
    <location>
        <begin position="81"/>
        <end position="92"/>
    </location>
</feature>
<dbReference type="WBParaSite" id="nRc.2.0.1.t17381-RA">
    <property type="protein sequence ID" value="nRc.2.0.1.t17381-RA"/>
    <property type="gene ID" value="nRc.2.0.1.g17381"/>
</dbReference>
<dbReference type="GO" id="GO:0020037">
    <property type="term" value="F:heme binding"/>
    <property type="evidence" value="ECO:0007669"/>
    <property type="project" value="InterPro"/>
</dbReference>
<reference evidence="3" key="1">
    <citation type="submission" date="2022-11" db="UniProtKB">
        <authorList>
            <consortium name="WormBaseParasite"/>
        </authorList>
    </citation>
    <scope>IDENTIFICATION</scope>
</reference>
<name>A0A915IU59_ROMCU</name>
<dbReference type="InterPro" id="IPR012292">
    <property type="entry name" value="Globin/Proto"/>
</dbReference>
<proteinExistence type="predicted"/>
<evidence type="ECO:0000256" key="1">
    <source>
        <dbReference type="SAM" id="MobiDB-lite"/>
    </source>
</evidence>